<reference evidence="6" key="1">
    <citation type="submission" date="2019-02" db="EMBL/GenBank/DDBJ databases">
        <title>A novel Candidatus Liberibacter species associated with the New Zealand native fuchsia psyllid, Ctenarytaina fuchsiae.</title>
        <authorList>
            <person name="Thompson S.M."/>
            <person name="Jorgensen N."/>
            <person name="David C."/>
            <person name="Bulman S.R."/>
            <person name="Smith G.R."/>
        </authorList>
    </citation>
    <scope>NUCLEOTIDE SEQUENCE</scope>
    <source>
        <strain evidence="6">Oxford</strain>
    </source>
</reference>
<dbReference type="GO" id="GO:0055085">
    <property type="term" value="P:transmembrane transport"/>
    <property type="evidence" value="ECO:0007669"/>
    <property type="project" value="InterPro"/>
</dbReference>
<dbReference type="FunFam" id="3.40.50.300:FF:000151">
    <property type="entry name" value="Lipopolysaccharide ABC transporter ATP-binding protein"/>
    <property type="match status" value="1"/>
</dbReference>
<evidence type="ECO:0000256" key="4">
    <source>
        <dbReference type="ARBA" id="ARBA00022840"/>
    </source>
</evidence>
<comment type="similarity">
    <text evidence="1">Belongs to the ABC transporter superfamily.</text>
</comment>
<organism evidence="6 7">
    <name type="scientific">Candidatus Liberibacter ctenarytainae</name>
    <dbReference type="NCBI Taxonomy" id="2020335"/>
    <lineage>
        <taxon>Bacteria</taxon>
        <taxon>Pseudomonadati</taxon>
        <taxon>Pseudomonadota</taxon>
        <taxon>Alphaproteobacteria</taxon>
        <taxon>Hyphomicrobiales</taxon>
        <taxon>Rhizobiaceae</taxon>
        <taxon>Liberibacter</taxon>
    </lineage>
</organism>
<dbReference type="InterPro" id="IPR027417">
    <property type="entry name" value="P-loop_NTPase"/>
</dbReference>
<dbReference type="InterPro" id="IPR003593">
    <property type="entry name" value="AAA+_ATPase"/>
</dbReference>
<dbReference type="SMART" id="SM00382">
    <property type="entry name" value="AAA"/>
    <property type="match status" value="1"/>
</dbReference>
<evidence type="ECO:0000256" key="3">
    <source>
        <dbReference type="ARBA" id="ARBA00022741"/>
    </source>
</evidence>
<gene>
    <name evidence="6" type="primary">lptB</name>
    <name evidence="6" type="ORF">EU981_01000</name>
</gene>
<dbReference type="EMBL" id="SEOL01000001">
    <property type="protein sequence ID" value="MBL0848673.1"/>
    <property type="molecule type" value="Genomic_DNA"/>
</dbReference>
<evidence type="ECO:0000259" key="5">
    <source>
        <dbReference type="PROSITE" id="PS50893"/>
    </source>
</evidence>
<dbReference type="PROSITE" id="PS00211">
    <property type="entry name" value="ABC_TRANSPORTER_1"/>
    <property type="match status" value="1"/>
</dbReference>
<dbReference type="CDD" id="cd03218">
    <property type="entry name" value="ABC_YhbG"/>
    <property type="match status" value="1"/>
</dbReference>
<keyword evidence="4 6" id="KW-0067">ATP-binding</keyword>
<evidence type="ECO:0000256" key="1">
    <source>
        <dbReference type="ARBA" id="ARBA00005417"/>
    </source>
</evidence>
<dbReference type="PANTHER" id="PTHR45772:SF10">
    <property type="entry name" value="LIPOPOLYSACCHARIDE EXPORT SYSTEM ATP-BINDING PROTEIN LPTB"/>
    <property type="match status" value="1"/>
</dbReference>
<dbReference type="Pfam" id="PF00005">
    <property type="entry name" value="ABC_tran"/>
    <property type="match status" value="1"/>
</dbReference>
<dbReference type="InterPro" id="IPR003439">
    <property type="entry name" value="ABC_transporter-like_ATP-bd"/>
</dbReference>
<dbReference type="InterPro" id="IPR017871">
    <property type="entry name" value="ABC_transporter-like_CS"/>
</dbReference>
<evidence type="ECO:0000313" key="7">
    <source>
        <dbReference type="Proteomes" id="UP000736856"/>
    </source>
</evidence>
<keyword evidence="3" id="KW-0547">Nucleotide-binding</keyword>
<sequence length="266" mass="29677">MKILSLWNGLWADSFGKKKDSQISKQEDLLSVRSLTKKYNSKYVVKDVDLDVRSGEIVGLLGPNGAGKTTCFYMITGLIPPDSGSIMLDGNNVTKMPMYMRARLGIGYLPQEASIFRGLTVEGNILAVLEIYEKDKKKRYERLNILLEEFKISDLRHVLAPLLSGGQRRRLEMARTLVSCPSYILLDEPFAGVDPVAISDIQALIRDLTARGIGVLITDHNVHETLNLIDRAYIIHGGGVLAHGAVEEIINNEDVRRLYLGNKFSF</sequence>
<evidence type="ECO:0000256" key="2">
    <source>
        <dbReference type="ARBA" id="ARBA00022448"/>
    </source>
</evidence>
<accession>A0A937ABW7</accession>
<dbReference type="AlphaFoldDB" id="A0A937ABW7"/>
<dbReference type="SUPFAM" id="SSF52540">
    <property type="entry name" value="P-loop containing nucleoside triphosphate hydrolases"/>
    <property type="match status" value="1"/>
</dbReference>
<feature type="domain" description="ABC transporter" evidence="5">
    <location>
        <begin position="30"/>
        <end position="262"/>
    </location>
</feature>
<dbReference type="InterPro" id="IPR030921">
    <property type="entry name" value="LPS_export_LptB"/>
</dbReference>
<keyword evidence="2" id="KW-0813">Transport</keyword>
<dbReference type="NCBIfam" id="TIGR04406">
    <property type="entry name" value="LPS_export_lptB"/>
    <property type="match status" value="1"/>
</dbReference>
<dbReference type="GO" id="GO:0016887">
    <property type="term" value="F:ATP hydrolysis activity"/>
    <property type="evidence" value="ECO:0007669"/>
    <property type="project" value="InterPro"/>
</dbReference>
<protein>
    <submittedName>
        <fullName evidence="6">LPS export ABC transporter ATP-binding protein</fullName>
    </submittedName>
</protein>
<dbReference type="GO" id="GO:0005524">
    <property type="term" value="F:ATP binding"/>
    <property type="evidence" value="ECO:0007669"/>
    <property type="project" value="UniProtKB-KW"/>
</dbReference>
<dbReference type="PROSITE" id="PS50893">
    <property type="entry name" value="ABC_TRANSPORTER_2"/>
    <property type="match status" value="1"/>
</dbReference>
<name>A0A937ABW7_9HYPH</name>
<dbReference type="PANTHER" id="PTHR45772">
    <property type="entry name" value="CONSERVED COMPONENT OF ABC TRANSPORTER FOR NATURAL AMINO ACIDS-RELATED"/>
    <property type="match status" value="1"/>
</dbReference>
<dbReference type="GO" id="GO:0043190">
    <property type="term" value="C:ATP-binding cassette (ABC) transporter complex"/>
    <property type="evidence" value="ECO:0007669"/>
    <property type="project" value="InterPro"/>
</dbReference>
<evidence type="ECO:0000313" key="6">
    <source>
        <dbReference type="EMBL" id="MBL0848673.1"/>
    </source>
</evidence>
<comment type="caution">
    <text evidence="6">The sequence shown here is derived from an EMBL/GenBank/DDBJ whole genome shotgun (WGS) entry which is preliminary data.</text>
</comment>
<dbReference type="InterPro" id="IPR051120">
    <property type="entry name" value="ABC_AA/LPS_Transport"/>
</dbReference>
<proteinExistence type="inferred from homology"/>
<dbReference type="Gene3D" id="3.40.50.300">
    <property type="entry name" value="P-loop containing nucleotide triphosphate hydrolases"/>
    <property type="match status" value="1"/>
</dbReference>
<dbReference type="Proteomes" id="UP000736856">
    <property type="component" value="Unassembled WGS sequence"/>
</dbReference>